<dbReference type="InterPro" id="IPR051217">
    <property type="entry name" value="Insect_Cuticle_Struc_Prot"/>
</dbReference>
<dbReference type="PANTHER" id="PTHR12236:SF79">
    <property type="entry name" value="CUTICULAR PROTEIN 50CB-RELATED"/>
    <property type="match status" value="1"/>
</dbReference>
<evidence type="ECO:0000313" key="6">
    <source>
        <dbReference type="Proteomes" id="UP001431783"/>
    </source>
</evidence>
<dbReference type="InterPro" id="IPR000618">
    <property type="entry name" value="Insect_cuticle"/>
</dbReference>
<evidence type="ECO:0008006" key="7">
    <source>
        <dbReference type="Google" id="ProtNLM"/>
    </source>
</evidence>
<keyword evidence="1 2" id="KW-0193">Cuticle</keyword>
<dbReference type="Proteomes" id="UP001431783">
    <property type="component" value="Unassembled WGS sequence"/>
</dbReference>
<keyword evidence="4" id="KW-0732">Signal</keyword>
<dbReference type="EMBL" id="JARQZJ010000006">
    <property type="protein sequence ID" value="KAK9871467.1"/>
    <property type="molecule type" value="Genomic_DNA"/>
</dbReference>
<reference evidence="5 6" key="1">
    <citation type="submission" date="2023-03" db="EMBL/GenBank/DDBJ databases">
        <title>Genome insight into feeding habits of ladybird beetles.</title>
        <authorList>
            <person name="Li H.-S."/>
            <person name="Huang Y.-H."/>
            <person name="Pang H."/>
        </authorList>
    </citation>
    <scope>NUCLEOTIDE SEQUENCE [LARGE SCALE GENOMIC DNA]</scope>
    <source>
        <strain evidence="5">SYSU_2023b</strain>
        <tissue evidence="5">Whole body</tissue>
    </source>
</reference>
<dbReference type="PROSITE" id="PS51155">
    <property type="entry name" value="CHIT_BIND_RR_2"/>
    <property type="match status" value="1"/>
</dbReference>
<dbReference type="PROSITE" id="PS00233">
    <property type="entry name" value="CHIT_BIND_RR_1"/>
    <property type="match status" value="1"/>
</dbReference>
<evidence type="ECO:0000256" key="1">
    <source>
        <dbReference type="ARBA" id="ARBA00022460"/>
    </source>
</evidence>
<dbReference type="InterPro" id="IPR031311">
    <property type="entry name" value="CHIT_BIND_RR_consensus"/>
</dbReference>
<comment type="caution">
    <text evidence="5">The sequence shown here is derived from an EMBL/GenBank/DDBJ whole genome shotgun (WGS) entry which is preliminary data.</text>
</comment>
<dbReference type="GO" id="GO:0005615">
    <property type="term" value="C:extracellular space"/>
    <property type="evidence" value="ECO:0007669"/>
    <property type="project" value="TreeGrafter"/>
</dbReference>
<evidence type="ECO:0000256" key="2">
    <source>
        <dbReference type="PROSITE-ProRule" id="PRU00497"/>
    </source>
</evidence>
<proteinExistence type="predicted"/>
<dbReference type="PANTHER" id="PTHR12236">
    <property type="entry name" value="STRUCTURAL CONTITUENT OF CUTICLE"/>
    <property type="match status" value="1"/>
</dbReference>
<name>A0AAW1TK14_9CUCU</name>
<keyword evidence="6" id="KW-1185">Reference proteome</keyword>
<dbReference type="Pfam" id="PF00379">
    <property type="entry name" value="Chitin_bind_4"/>
    <property type="match status" value="1"/>
</dbReference>
<feature type="compositionally biased region" description="Low complexity" evidence="3">
    <location>
        <begin position="127"/>
        <end position="139"/>
    </location>
</feature>
<evidence type="ECO:0000256" key="3">
    <source>
        <dbReference type="SAM" id="MobiDB-lite"/>
    </source>
</evidence>
<feature type="region of interest" description="Disordered" evidence="3">
    <location>
        <begin position="127"/>
        <end position="153"/>
    </location>
</feature>
<feature type="chain" id="PRO_5043553547" description="Pro-resilin-like" evidence="4">
    <location>
        <begin position="20"/>
        <end position="180"/>
    </location>
</feature>
<dbReference type="GO" id="GO:0031012">
    <property type="term" value="C:extracellular matrix"/>
    <property type="evidence" value="ECO:0007669"/>
    <property type="project" value="TreeGrafter"/>
</dbReference>
<dbReference type="AlphaFoldDB" id="A0AAW1TK14"/>
<protein>
    <recommendedName>
        <fullName evidence="7">Pro-resilin-like</fullName>
    </recommendedName>
</protein>
<evidence type="ECO:0000256" key="4">
    <source>
        <dbReference type="SAM" id="SignalP"/>
    </source>
</evidence>
<gene>
    <name evidence="5" type="ORF">WA026_012841</name>
</gene>
<feature type="signal peptide" evidence="4">
    <location>
        <begin position="1"/>
        <end position="19"/>
    </location>
</feature>
<accession>A0AAW1TK14</accession>
<evidence type="ECO:0000313" key="5">
    <source>
        <dbReference type="EMBL" id="KAK9871467.1"/>
    </source>
</evidence>
<feature type="compositionally biased region" description="Polar residues" evidence="3">
    <location>
        <begin position="140"/>
        <end position="153"/>
    </location>
</feature>
<organism evidence="5 6">
    <name type="scientific">Henosepilachna vigintioctopunctata</name>
    <dbReference type="NCBI Taxonomy" id="420089"/>
    <lineage>
        <taxon>Eukaryota</taxon>
        <taxon>Metazoa</taxon>
        <taxon>Ecdysozoa</taxon>
        <taxon>Arthropoda</taxon>
        <taxon>Hexapoda</taxon>
        <taxon>Insecta</taxon>
        <taxon>Pterygota</taxon>
        <taxon>Neoptera</taxon>
        <taxon>Endopterygota</taxon>
        <taxon>Coleoptera</taxon>
        <taxon>Polyphaga</taxon>
        <taxon>Cucujiformia</taxon>
        <taxon>Coccinelloidea</taxon>
        <taxon>Coccinellidae</taxon>
        <taxon>Epilachninae</taxon>
        <taxon>Epilachnini</taxon>
        <taxon>Henosepilachna</taxon>
    </lineage>
</organism>
<sequence>MISNIIFFTILACFSNVFCEAPSNGYGTPLGAPLSSYGTPNYDANDHSHHEYGEPKAYEFGYQVRDDYTGNNYNRQESSDGNQVRGEYRVALPDGRTQIVTYWADWQTGFHADVRYEGEAHYPEQYNNQGYNYQHGGNNEPSNQYGVPAGFNNNAHNGGYSGYNNALSNKQRPSNEYGAP</sequence>
<dbReference type="GO" id="GO:0042302">
    <property type="term" value="F:structural constituent of cuticle"/>
    <property type="evidence" value="ECO:0007669"/>
    <property type="project" value="UniProtKB-UniRule"/>
</dbReference>